<protein>
    <recommendedName>
        <fullName evidence="4">Aspartate aminotransferase family protein</fullName>
    </recommendedName>
</protein>
<organism evidence="3">
    <name type="scientific">marine metagenome</name>
    <dbReference type="NCBI Taxonomy" id="408172"/>
    <lineage>
        <taxon>unclassified sequences</taxon>
        <taxon>metagenomes</taxon>
        <taxon>ecological metagenomes</taxon>
    </lineage>
</organism>
<reference evidence="3" key="1">
    <citation type="submission" date="2018-05" db="EMBL/GenBank/DDBJ databases">
        <authorList>
            <person name="Lanie J.A."/>
            <person name="Ng W.-L."/>
            <person name="Kazmierczak K.M."/>
            <person name="Andrzejewski T.M."/>
            <person name="Davidsen T.M."/>
            <person name="Wayne K.J."/>
            <person name="Tettelin H."/>
            <person name="Glass J.I."/>
            <person name="Rusch D."/>
            <person name="Podicherti R."/>
            <person name="Tsui H.-C.T."/>
            <person name="Winkler M.E."/>
        </authorList>
    </citation>
    <scope>NUCLEOTIDE SEQUENCE</scope>
</reference>
<evidence type="ECO:0000256" key="1">
    <source>
        <dbReference type="ARBA" id="ARBA00008954"/>
    </source>
</evidence>
<dbReference type="EMBL" id="UINC01004508">
    <property type="protein sequence ID" value="SVA14839.1"/>
    <property type="molecule type" value="Genomic_DNA"/>
</dbReference>
<keyword evidence="2" id="KW-0663">Pyridoxal phosphate</keyword>
<dbReference type="Gene3D" id="3.40.640.10">
    <property type="entry name" value="Type I PLP-dependent aspartate aminotransferase-like (Major domain)"/>
    <property type="match status" value="1"/>
</dbReference>
<dbReference type="Pfam" id="PF00202">
    <property type="entry name" value="Aminotran_3"/>
    <property type="match status" value="1"/>
</dbReference>
<accession>A0A381TGA1</accession>
<dbReference type="GO" id="GO:0008483">
    <property type="term" value="F:transaminase activity"/>
    <property type="evidence" value="ECO:0007669"/>
    <property type="project" value="InterPro"/>
</dbReference>
<evidence type="ECO:0000256" key="2">
    <source>
        <dbReference type="ARBA" id="ARBA00022898"/>
    </source>
</evidence>
<sequence length="419" mass="45839">MDAKINNKDKALINRRRKHLGNAEVFFYQTPLHITKSKDVWLFDSEDNKYLDVYNNVAHIGHANQDVIDAITQQSKTLNTSTRYLHESIVCLAEQLTATMPEGLNVCYFTCSGSEANDLALQIARAYSKNQGCIISENAYHGNTTAVFQMSPEDYPLQQRENWIATLPGPKAYLAGPEAFIDQAVLTINQLSNTVGTAAVIFDSVFSSDGIFLPPSGYLRTIYQIVRDAGGLAIADEVQSGFGRTGKHMWGFAHDDVVPDIVTLGKPMGNGHPISAVVTTRKIADVYNKKQAYFNTFGGNPVACAAALAVINFIEKNKLVEHAESVGVYFRQVLNSLAKTHKIIHQIRGGGLFVGVELVSQHPAQDTSAVVNKLKQLGVLAGITGPENNVIKLRPPMTFQKEHADIVASKLNQALDSLV</sequence>
<dbReference type="InterPro" id="IPR015424">
    <property type="entry name" value="PyrdxlP-dep_Trfase"/>
</dbReference>
<dbReference type="PANTHER" id="PTHR45688">
    <property type="match status" value="1"/>
</dbReference>
<dbReference type="PANTHER" id="PTHR45688:SF13">
    <property type="entry name" value="ALANINE--GLYOXYLATE AMINOTRANSFERASE 2-LIKE"/>
    <property type="match status" value="1"/>
</dbReference>
<dbReference type="AlphaFoldDB" id="A0A381TGA1"/>
<gene>
    <name evidence="3" type="ORF">METZ01_LOCUS67693</name>
</gene>
<dbReference type="GO" id="GO:0005739">
    <property type="term" value="C:mitochondrion"/>
    <property type="evidence" value="ECO:0007669"/>
    <property type="project" value="TreeGrafter"/>
</dbReference>
<comment type="similarity">
    <text evidence="1">Belongs to the class-III pyridoxal-phosphate-dependent aminotransferase family.</text>
</comment>
<dbReference type="InterPro" id="IPR015421">
    <property type="entry name" value="PyrdxlP-dep_Trfase_major"/>
</dbReference>
<dbReference type="InterPro" id="IPR015422">
    <property type="entry name" value="PyrdxlP-dep_Trfase_small"/>
</dbReference>
<proteinExistence type="inferred from homology"/>
<name>A0A381TGA1_9ZZZZ</name>
<dbReference type="CDD" id="cd00610">
    <property type="entry name" value="OAT_like"/>
    <property type="match status" value="1"/>
</dbReference>
<dbReference type="PIRSF" id="PIRSF000521">
    <property type="entry name" value="Transaminase_4ab_Lys_Orn"/>
    <property type="match status" value="1"/>
</dbReference>
<evidence type="ECO:0000313" key="3">
    <source>
        <dbReference type="EMBL" id="SVA14839.1"/>
    </source>
</evidence>
<dbReference type="InterPro" id="IPR005814">
    <property type="entry name" value="Aminotrans_3"/>
</dbReference>
<evidence type="ECO:0008006" key="4">
    <source>
        <dbReference type="Google" id="ProtNLM"/>
    </source>
</evidence>
<dbReference type="SUPFAM" id="SSF53383">
    <property type="entry name" value="PLP-dependent transferases"/>
    <property type="match status" value="1"/>
</dbReference>
<dbReference type="Gene3D" id="3.90.1150.10">
    <property type="entry name" value="Aspartate Aminotransferase, domain 1"/>
    <property type="match status" value="1"/>
</dbReference>
<dbReference type="GO" id="GO:0030170">
    <property type="term" value="F:pyridoxal phosphate binding"/>
    <property type="evidence" value="ECO:0007669"/>
    <property type="project" value="InterPro"/>
</dbReference>